<accession>A0AAV4R3X8</accession>
<gene>
    <name evidence="2" type="ORF">CEXT_56221</name>
</gene>
<dbReference type="EMBL" id="BPLR01007222">
    <property type="protein sequence ID" value="GIY15336.1"/>
    <property type="molecule type" value="Genomic_DNA"/>
</dbReference>
<dbReference type="Proteomes" id="UP001054945">
    <property type="component" value="Unassembled WGS sequence"/>
</dbReference>
<comment type="caution">
    <text evidence="2">The sequence shown here is derived from an EMBL/GenBank/DDBJ whole genome shotgun (WGS) entry which is preliminary data.</text>
</comment>
<name>A0AAV4R3X8_CAEEX</name>
<evidence type="ECO:0000256" key="1">
    <source>
        <dbReference type="SAM" id="SignalP"/>
    </source>
</evidence>
<keyword evidence="1" id="KW-0732">Signal</keyword>
<organism evidence="2 3">
    <name type="scientific">Caerostris extrusa</name>
    <name type="common">Bark spider</name>
    <name type="synonym">Caerostris bankana</name>
    <dbReference type="NCBI Taxonomy" id="172846"/>
    <lineage>
        <taxon>Eukaryota</taxon>
        <taxon>Metazoa</taxon>
        <taxon>Ecdysozoa</taxon>
        <taxon>Arthropoda</taxon>
        <taxon>Chelicerata</taxon>
        <taxon>Arachnida</taxon>
        <taxon>Araneae</taxon>
        <taxon>Araneomorphae</taxon>
        <taxon>Entelegynae</taxon>
        <taxon>Araneoidea</taxon>
        <taxon>Araneidae</taxon>
        <taxon>Caerostris</taxon>
    </lineage>
</organism>
<evidence type="ECO:0000313" key="2">
    <source>
        <dbReference type="EMBL" id="GIY15336.1"/>
    </source>
</evidence>
<sequence>MYCEATISFPFLKMFSLFTFQLFALRNDFEKAIPYDPVCLFEPWKKSGGCITTLEPLRRPCSRDNPGNLILT</sequence>
<dbReference type="AlphaFoldDB" id="A0AAV4R3X8"/>
<feature type="chain" id="PRO_5043797647" evidence="1">
    <location>
        <begin position="25"/>
        <end position="72"/>
    </location>
</feature>
<keyword evidence="3" id="KW-1185">Reference proteome</keyword>
<evidence type="ECO:0000313" key="3">
    <source>
        <dbReference type="Proteomes" id="UP001054945"/>
    </source>
</evidence>
<proteinExistence type="predicted"/>
<feature type="signal peptide" evidence="1">
    <location>
        <begin position="1"/>
        <end position="24"/>
    </location>
</feature>
<protein>
    <submittedName>
        <fullName evidence="2">Uncharacterized protein</fullName>
    </submittedName>
</protein>
<reference evidence="2 3" key="1">
    <citation type="submission" date="2021-06" db="EMBL/GenBank/DDBJ databases">
        <title>Caerostris extrusa draft genome.</title>
        <authorList>
            <person name="Kono N."/>
            <person name="Arakawa K."/>
        </authorList>
    </citation>
    <scope>NUCLEOTIDE SEQUENCE [LARGE SCALE GENOMIC DNA]</scope>
</reference>